<dbReference type="PANTHER" id="PTHR41786">
    <property type="entry name" value="MOTILITY ACCESSORY FACTOR MAF"/>
    <property type="match status" value="1"/>
</dbReference>
<evidence type="ECO:0000259" key="2">
    <source>
        <dbReference type="Pfam" id="PF20157"/>
    </source>
</evidence>
<dbReference type="Pfam" id="PF20157">
    <property type="entry name" value="Maf_flag10_N"/>
    <property type="match status" value="1"/>
</dbReference>
<feature type="domain" description="Glycosyltransferase Maf N-terminal" evidence="2">
    <location>
        <begin position="3"/>
        <end position="217"/>
    </location>
</feature>
<reference evidence="3 4" key="1">
    <citation type="submission" date="2022-10" db="EMBL/GenBank/DDBJ databases">
        <title>Aestuariibacter sp. AA17 isolated from Montipora capitata coral fragment.</title>
        <authorList>
            <person name="Emsley S.A."/>
            <person name="Pfannmuller K.M."/>
            <person name="Loughran R.M."/>
            <person name="Shlafstein M."/>
            <person name="Papke E."/>
            <person name="Saw J.H."/>
            <person name="Ushijima B."/>
            <person name="Videau P."/>
        </authorList>
    </citation>
    <scope>NUCLEOTIDE SEQUENCE [LARGE SCALE GENOMIC DNA]</scope>
    <source>
        <strain evidence="3 4">AA17</strain>
    </source>
</reference>
<gene>
    <name evidence="3" type="ORF">OE749_02125</name>
</gene>
<evidence type="ECO:0000313" key="4">
    <source>
        <dbReference type="Proteomes" id="UP001652504"/>
    </source>
</evidence>
<dbReference type="PANTHER" id="PTHR41786:SF1">
    <property type="entry name" value="6-HYDROXYMETHYLPTERIN DIPHOSPHOKINASE MPTE-LIKE DOMAIN-CONTAINING PROTEIN"/>
    <property type="match status" value="1"/>
</dbReference>
<comment type="caution">
    <text evidence="3">The sequence shown here is derived from an EMBL/GenBank/DDBJ whole genome shotgun (WGS) entry which is preliminary data.</text>
</comment>
<accession>A0ABT3A4M5</accession>
<keyword evidence="4" id="KW-1185">Reference proteome</keyword>
<dbReference type="Pfam" id="PF01973">
    <property type="entry name" value="MptE-like"/>
    <property type="match status" value="1"/>
</dbReference>
<dbReference type="Proteomes" id="UP001652504">
    <property type="component" value="Unassembled WGS sequence"/>
</dbReference>
<evidence type="ECO:0000259" key="1">
    <source>
        <dbReference type="Pfam" id="PF01973"/>
    </source>
</evidence>
<dbReference type="Gene3D" id="3.90.1480.10">
    <property type="entry name" value="Alpha-2,3-sialyltransferase"/>
    <property type="match status" value="1"/>
</dbReference>
<organism evidence="3 4">
    <name type="scientific">Fluctibacter corallii</name>
    <dbReference type="NCBI Taxonomy" id="2984329"/>
    <lineage>
        <taxon>Bacteria</taxon>
        <taxon>Pseudomonadati</taxon>
        <taxon>Pseudomonadota</taxon>
        <taxon>Gammaproteobacteria</taxon>
        <taxon>Alteromonadales</taxon>
        <taxon>Alteromonadaceae</taxon>
        <taxon>Fluctibacter</taxon>
    </lineage>
</organism>
<dbReference type="InterPro" id="IPR045376">
    <property type="entry name" value="Maf_N"/>
</dbReference>
<sequence>MALFKKNLNFLRTFQKPLYNKLRRLKPKKIKSSKNGLDLIIHGESFYGGNARSASCQQVDFFFQHPMHFSLKYQSKQGNTWFHQIAINGLNDLALSLNYQEAGRPTQSNLFILGTGLGLFIESLNDWQRFKNVIIVEPSSEMLFHFLHHVDIEELNNSCIDKGGRLVLLQPNSISHFNEMMNSLLDKLGEGFLSEVTVFRHYETELFDYIYNNFRELRDGWVSAWGFYDDEVIGVEHSYKNTKIGKFYSKTQSNIQSELLNKPVVIVGNGPSLDKQIGQLKSLENKVIIVSCGTSVGALVRAGITPHFHAEMERSLFTVHVQKKWFTPSLCDTTTLLALNTVSPEITEKFTHKVMFCKHNDLGSYYLNSIANRELATLKYCNPTVTNFAVSACLNMGFESFFLVGCDYGFYDQNKHHSSNSDYYDSQECLSKVTLKEQRSEIGNDGRVFYTTRIFRMARASMEQLIDRNRNKKFYNCSDGASIKGTSYYEIQDLHSQLKDDIRREKIQLLIDDPSLVEVKCDNKLGHFLENELKFLKELLDGLDMVSDKQLLNYLNLKKNELSGNINSHLLLSGVFKYVLMTIEGHINRLSISEVDMYLKGAALELKKLFNSIYSNLATLTKGM</sequence>
<proteinExistence type="predicted"/>
<name>A0ABT3A4M5_9ALTE</name>
<feature type="domain" description="6-hydroxymethylpterin diphosphokinase MptE-like" evidence="1">
    <location>
        <begin position="253"/>
        <end position="412"/>
    </location>
</feature>
<dbReference type="InterPro" id="IPR002826">
    <property type="entry name" value="MptE-like"/>
</dbReference>
<dbReference type="EMBL" id="JAOWKX010000001">
    <property type="protein sequence ID" value="MCV2883494.1"/>
    <property type="molecule type" value="Genomic_DNA"/>
</dbReference>
<dbReference type="RefSeq" id="WP_263710692.1">
    <property type="nucleotide sequence ID" value="NZ_JAOWKX010000001.1"/>
</dbReference>
<evidence type="ECO:0000313" key="3">
    <source>
        <dbReference type="EMBL" id="MCV2883494.1"/>
    </source>
</evidence>
<protein>
    <submittedName>
        <fullName evidence="3">DUF115 domain-containing protein</fullName>
    </submittedName>
</protein>